<dbReference type="Gene3D" id="1.10.630.10">
    <property type="entry name" value="Cytochrome P450"/>
    <property type="match status" value="1"/>
</dbReference>
<keyword evidence="5 6" id="KW-0408">Iron</keyword>
<dbReference type="PRINTS" id="PR00465">
    <property type="entry name" value="EP450IV"/>
</dbReference>
<evidence type="ECO:0000256" key="6">
    <source>
        <dbReference type="PIRSR" id="PIRSR602403-1"/>
    </source>
</evidence>
<comment type="caution">
    <text evidence="9">The sequence shown here is derived from an EMBL/GenBank/DDBJ whole genome shotgun (WGS) entry which is preliminary data.</text>
</comment>
<dbReference type="InterPro" id="IPR036396">
    <property type="entry name" value="Cyt_P450_sf"/>
</dbReference>
<organism evidence="9 10">
    <name type="scientific">Cerrena zonata</name>
    <dbReference type="NCBI Taxonomy" id="2478898"/>
    <lineage>
        <taxon>Eukaryota</taxon>
        <taxon>Fungi</taxon>
        <taxon>Dikarya</taxon>
        <taxon>Basidiomycota</taxon>
        <taxon>Agaricomycotina</taxon>
        <taxon>Agaricomycetes</taxon>
        <taxon>Polyporales</taxon>
        <taxon>Cerrenaceae</taxon>
        <taxon>Cerrena</taxon>
    </lineage>
</organism>
<evidence type="ECO:0000256" key="1">
    <source>
        <dbReference type="ARBA" id="ARBA00001971"/>
    </source>
</evidence>
<dbReference type="SUPFAM" id="SSF48264">
    <property type="entry name" value="Cytochrome P450"/>
    <property type="match status" value="1"/>
</dbReference>
<dbReference type="GO" id="GO:0005506">
    <property type="term" value="F:iron ion binding"/>
    <property type="evidence" value="ECO:0007669"/>
    <property type="project" value="InterPro"/>
</dbReference>
<dbReference type="InterPro" id="IPR001128">
    <property type="entry name" value="Cyt_P450"/>
</dbReference>
<gene>
    <name evidence="9" type="ORF">QCA50_002323</name>
</gene>
<dbReference type="InterPro" id="IPR017972">
    <property type="entry name" value="Cyt_P450_CS"/>
</dbReference>
<evidence type="ECO:0000313" key="10">
    <source>
        <dbReference type="Proteomes" id="UP001385951"/>
    </source>
</evidence>
<feature type="signal peptide" evidence="8">
    <location>
        <begin position="1"/>
        <end position="24"/>
    </location>
</feature>
<evidence type="ECO:0000256" key="3">
    <source>
        <dbReference type="ARBA" id="ARBA00022723"/>
    </source>
</evidence>
<comment type="cofactor">
    <cofactor evidence="1 6">
        <name>heme</name>
        <dbReference type="ChEBI" id="CHEBI:30413"/>
    </cofactor>
</comment>
<proteinExistence type="inferred from homology"/>
<dbReference type="PROSITE" id="PS00086">
    <property type="entry name" value="CYTOCHROME_P450"/>
    <property type="match status" value="1"/>
</dbReference>
<evidence type="ECO:0008006" key="11">
    <source>
        <dbReference type="Google" id="ProtNLM"/>
    </source>
</evidence>
<keyword evidence="10" id="KW-1185">Reference proteome</keyword>
<dbReference type="PANTHER" id="PTHR46206">
    <property type="entry name" value="CYTOCHROME P450"/>
    <property type="match status" value="1"/>
</dbReference>
<dbReference type="EMBL" id="JASBNA010000002">
    <property type="protein sequence ID" value="KAK7695133.1"/>
    <property type="molecule type" value="Genomic_DNA"/>
</dbReference>
<sequence>MEPLVSLFLAVLVLFLVQKWWKRASDIRNIPTVGPSAPLVSYIGAFRLVHHAREMLREGYEKYKDGMFKIAMQDRWLVVVNTPELIEEVRKLSDEQANFIDAAHETIEAKHTFGPMTYEDPYYVDIIRSHVFKHSGDLYPDVHDEMIAAFKDGLPDCMSDWTPVPILSVARKIVSRSNNRVFVGFPLCERYNRRCGINRTEVKAGREPEFVNLTIRHTIDVSNTRKILSRFPGFLRGLAVPFVNHAADTFKAVKQHLSPIIRERLASMNEFAYDQKRKPTDLLQRVIDEAQAKNHDLDVMIQNILAIEFVSIHTTSNSFTHALFHLAAQPQYIGPLREEIEPIVKGEGWTKETLGKMHRLDSFLRESQRMNGIGFAHVFRKLLTEVTLSNGITLPASTYVTAPVSAIHHDGELYCDPEVFDPWRFYNLREVSNSPNKYQYVTPSTDYLAFGHGKHACPGRFFAANEIKTMLAHIILRYDVKFAIEGVRPKNEDVFLQTFPASGVHVLFRDRQEA</sequence>
<evidence type="ECO:0000256" key="7">
    <source>
        <dbReference type="RuleBase" id="RU000461"/>
    </source>
</evidence>
<accession>A0AAW0GWP7</accession>
<feature type="chain" id="PRO_5043418324" description="Cytochrome P450" evidence="8">
    <location>
        <begin position="25"/>
        <end position="514"/>
    </location>
</feature>
<keyword evidence="6 7" id="KW-0349">Heme</keyword>
<protein>
    <recommendedName>
        <fullName evidence="11">Cytochrome P450</fullName>
    </recommendedName>
</protein>
<keyword evidence="4 7" id="KW-0560">Oxidoreductase</keyword>
<evidence type="ECO:0000256" key="4">
    <source>
        <dbReference type="ARBA" id="ARBA00023002"/>
    </source>
</evidence>
<dbReference type="GO" id="GO:0004497">
    <property type="term" value="F:monooxygenase activity"/>
    <property type="evidence" value="ECO:0007669"/>
    <property type="project" value="UniProtKB-KW"/>
</dbReference>
<evidence type="ECO:0000256" key="8">
    <source>
        <dbReference type="SAM" id="SignalP"/>
    </source>
</evidence>
<reference evidence="9 10" key="1">
    <citation type="submission" date="2022-09" db="EMBL/GenBank/DDBJ databases">
        <authorList>
            <person name="Palmer J.M."/>
        </authorList>
    </citation>
    <scope>NUCLEOTIDE SEQUENCE [LARGE SCALE GENOMIC DNA]</scope>
    <source>
        <strain evidence="9 10">DSM 7382</strain>
    </source>
</reference>
<evidence type="ECO:0000313" key="9">
    <source>
        <dbReference type="EMBL" id="KAK7695133.1"/>
    </source>
</evidence>
<evidence type="ECO:0000256" key="2">
    <source>
        <dbReference type="ARBA" id="ARBA00010617"/>
    </source>
</evidence>
<dbReference type="AlphaFoldDB" id="A0AAW0GWP7"/>
<evidence type="ECO:0000256" key="5">
    <source>
        <dbReference type="ARBA" id="ARBA00023004"/>
    </source>
</evidence>
<keyword evidence="7" id="KW-0503">Monooxygenase</keyword>
<dbReference type="GO" id="GO:0020037">
    <property type="term" value="F:heme binding"/>
    <property type="evidence" value="ECO:0007669"/>
    <property type="project" value="InterPro"/>
</dbReference>
<feature type="binding site" description="axial binding residue" evidence="6">
    <location>
        <position position="457"/>
    </location>
    <ligand>
        <name>heme</name>
        <dbReference type="ChEBI" id="CHEBI:30413"/>
    </ligand>
    <ligandPart>
        <name>Fe</name>
        <dbReference type="ChEBI" id="CHEBI:18248"/>
    </ligandPart>
</feature>
<comment type="similarity">
    <text evidence="2 7">Belongs to the cytochrome P450 family.</text>
</comment>
<name>A0AAW0GWP7_9APHY</name>
<dbReference type="Pfam" id="PF00067">
    <property type="entry name" value="p450"/>
    <property type="match status" value="1"/>
</dbReference>
<dbReference type="InterPro" id="IPR002403">
    <property type="entry name" value="Cyt_P450_E_grp-IV"/>
</dbReference>
<keyword evidence="8" id="KW-0732">Signal</keyword>
<dbReference type="Proteomes" id="UP001385951">
    <property type="component" value="Unassembled WGS sequence"/>
</dbReference>
<keyword evidence="3 6" id="KW-0479">Metal-binding</keyword>
<dbReference type="CDD" id="cd11041">
    <property type="entry name" value="CYP503A1-like"/>
    <property type="match status" value="1"/>
</dbReference>
<dbReference type="GO" id="GO:0016705">
    <property type="term" value="F:oxidoreductase activity, acting on paired donors, with incorporation or reduction of molecular oxygen"/>
    <property type="evidence" value="ECO:0007669"/>
    <property type="project" value="InterPro"/>
</dbReference>